<dbReference type="SUPFAM" id="SSF48452">
    <property type="entry name" value="TPR-like"/>
    <property type="match status" value="2"/>
</dbReference>
<comment type="caution">
    <text evidence="3">The sequence shown here is derived from an EMBL/GenBank/DDBJ whole genome shotgun (WGS) entry which is preliminary data.</text>
</comment>
<dbReference type="PANTHER" id="PTHR45588:SF1">
    <property type="entry name" value="WW DOMAIN-CONTAINING PROTEIN"/>
    <property type="match status" value="1"/>
</dbReference>
<proteinExistence type="predicted"/>
<dbReference type="EMBL" id="NPKH01000001">
    <property type="protein sequence ID" value="PAP97312.1"/>
    <property type="molecule type" value="Genomic_DNA"/>
</dbReference>
<evidence type="ECO:0008006" key="5">
    <source>
        <dbReference type="Google" id="ProtNLM"/>
    </source>
</evidence>
<evidence type="ECO:0000313" key="3">
    <source>
        <dbReference type="EMBL" id="PAP97312.1"/>
    </source>
</evidence>
<accession>A0A271KNH8</accession>
<reference evidence="3 4" key="1">
    <citation type="submission" date="2017-08" db="EMBL/GenBank/DDBJ databases">
        <title>Mesorhizobium wenxinae sp. nov., a novel rhizobial species isolated from root nodules of chickpea (Cicer arietinum L.).</title>
        <authorList>
            <person name="Zhang J."/>
        </authorList>
    </citation>
    <scope>NUCLEOTIDE SEQUENCE [LARGE SCALE GENOMIC DNA]</scope>
    <source>
        <strain evidence="4">WYCCWR 10019</strain>
    </source>
</reference>
<dbReference type="RefSeq" id="WP_095517008.1">
    <property type="nucleotide sequence ID" value="NZ_NPKH01000001.1"/>
</dbReference>
<dbReference type="InterPro" id="IPR019734">
    <property type="entry name" value="TPR_rpt"/>
</dbReference>
<dbReference type="PROSITE" id="PS50005">
    <property type="entry name" value="TPR"/>
    <property type="match status" value="1"/>
</dbReference>
<feature type="signal peptide" evidence="2">
    <location>
        <begin position="1"/>
        <end position="24"/>
    </location>
</feature>
<gene>
    <name evidence="3" type="ORF">CIT31_00005</name>
</gene>
<dbReference type="Pfam" id="PF14559">
    <property type="entry name" value="TPR_19"/>
    <property type="match status" value="1"/>
</dbReference>
<keyword evidence="2" id="KW-0732">Signal</keyword>
<protein>
    <recommendedName>
        <fullName evidence="5">Tetratricopeptide repeat protein</fullName>
    </recommendedName>
</protein>
<dbReference type="AlphaFoldDB" id="A0A271KNH8"/>
<organism evidence="3 4">
    <name type="scientific">Mesorhizobium wenxiniae</name>
    <dbReference type="NCBI Taxonomy" id="2014805"/>
    <lineage>
        <taxon>Bacteria</taxon>
        <taxon>Pseudomonadati</taxon>
        <taxon>Pseudomonadota</taxon>
        <taxon>Alphaproteobacteria</taxon>
        <taxon>Hyphomicrobiales</taxon>
        <taxon>Phyllobacteriaceae</taxon>
        <taxon>Mesorhizobium</taxon>
    </lineage>
</organism>
<sequence length="573" mass="62502">MQSNRIISLRALAGSLMLATSVLAVTASAHEQTKTELFKAGVSYAAGSSNPTEGERPPLYRGLGDLTMPITTKSKEAQAYFDQGLRLTWGFNHAEARRSFQEAQRLDPECAMCFWGEAFVLGPNINDAMHEEAKAPARDAIQRAEALKAGVGGKERALIEALAKRYGANPTASRPPLDRAWAEAMGNLAKAYPDDANILVFYADALMNLQPWDYWEADGLTPKGQGGEIVAALERALEIDPRHPAAAHLYIHAVEASTDPSRAEAVADRLRGSMPAAGHLVHMPAHIYARVGRHSDSIAVNRDAIAADEAFLAQSGEAASALYRFGYYPHNVHYLMLSAQMAGVRDDVIGSAEKLATITSDDVSQELAWVQAIKAAPFSAHAQFSDPDTILALPNPGDRFPFVKGYWHYARGVALAFKGNLEAASSEAEAIEQIIDKTDMSGLEEQYLPAKDVLGIAKFVVEARIAQAKRDYVEAERHLNEAIRLQDGISYMEPPYWYYPVRQTLGAVLLQQGRAEEAIAAFEKALQETPRNGWALWGLLNAQTAGNRETSDTKAAFARAWLGDEGLLSLDRL</sequence>
<dbReference type="SMART" id="SM00028">
    <property type="entry name" value="TPR"/>
    <property type="match status" value="3"/>
</dbReference>
<dbReference type="PANTHER" id="PTHR45588">
    <property type="entry name" value="TPR DOMAIN-CONTAINING PROTEIN"/>
    <property type="match status" value="1"/>
</dbReference>
<evidence type="ECO:0000256" key="2">
    <source>
        <dbReference type="SAM" id="SignalP"/>
    </source>
</evidence>
<dbReference type="OrthoDB" id="9778494at2"/>
<keyword evidence="4" id="KW-1185">Reference proteome</keyword>
<dbReference type="InterPro" id="IPR011990">
    <property type="entry name" value="TPR-like_helical_dom_sf"/>
</dbReference>
<evidence type="ECO:0000256" key="1">
    <source>
        <dbReference type="PROSITE-ProRule" id="PRU00339"/>
    </source>
</evidence>
<evidence type="ECO:0000313" key="4">
    <source>
        <dbReference type="Proteomes" id="UP000215931"/>
    </source>
</evidence>
<name>A0A271KNH8_9HYPH</name>
<feature type="repeat" description="TPR" evidence="1">
    <location>
        <begin position="499"/>
        <end position="532"/>
    </location>
</feature>
<dbReference type="Proteomes" id="UP000215931">
    <property type="component" value="Unassembled WGS sequence"/>
</dbReference>
<keyword evidence="1" id="KW-0802">TPR repeat</keyword>
<dbReference type="Gene3D" id="1.25.40.10">
    <property type="entry name" value="Tetratricopeptide repeat domain"/>
    <property type="match status" value="2"/>
</dbReference>
<feature type="chain" id="PRO_5012424955" description="Tetratricopeptide repeat protein" evidence="2">
    <location>
        <begin position="25"/>
        <end position="573"/>
    </location>
</feature>